<accession>E9CR01</accession>
<proteinExistence type="predicted"/>
<gene>
    <name evidence="1" type="ORF">CPSG_00235</name>
</gene>
<keyword evidence="2" id="KW-1185">Reference proteome</keyword>
<dbReference type="Proteomes" id="UP000002497">
    <property type="component" value="Unassembled WGS sequence"/>
</dbReference>
<name>E9CR01_COCPS</name>
<reference evidence="2" key="1">
    <citation type="journal article" date="2010" name="Genome Res.">
        <title>Population genomic sequencing of Coccidioides fungi reveals recent hybridization and transposon control.</title>
        <authorList>
            <person name="Neafsey D.E."/>
            <person name="Barker B.M."/>
            <person name="Sharpton T.J."/>
            <person name="Stajich J.E."/>
            <person name="Park D.J."/>
            <person name="Whiston E."/>
            <person name="Hung C.-Y."/>
            <person name="McMahan C."/>
            <person name="White J."/>
            <person name="Sykes S."/>
            <person name="Heiman D."/>
            <person name="Young S."/>
            <person name="Zeng Q."/>
            <person name="Abouelleil A."/>
            <person name="Aftuck L."/>
            <person name="Bessette D."/>
            <person name="Brown A."/>
            <person name="FitzGerald M."/>
            <person name="Lui A."/>
            <person name="Macdonald J.P."/>
            <person name="Priest M."/>
            <person name="Orbach M.J."/>
            <person name="Galgiani J.N."/>
            <person name="Kirkland T.N."/>
            <person name="Cole G.T."/>
            <person name="Birren B.W."/>
            <person name="Henn M.R."/>
            <person name="Taylor J.W."/>
            <person name="Rounsley S.D."/>
        </authorList>
    </citation>
    <scope>NUCLEOTIDE SEQUENCE [LARGE SCALE GENOMIC DNA]</scope>
    <source>
        <strain evidence="2">RMSCC 757 / Silveira</strain>
    </source>
</reference>
<evidence type="ECO:0000313" key="2">
    <source>
        <dbReference type="Proteomes" id="UP000002497"/>
    </source>
</evidence>
<reference evidence="2" key="2">
    <citation type="submission" date="2010-03" db="EMBL/GenBank/DDBJ databases">
        <title>The genome sequence of Coccidioides posadasii strain Silveira.</title>
        <authorList>
            <consortium name="The Broad Institute Genome Sequencing Center for Infectious Disease"/>
            <person name="Neafsey D."/>
            <person name="Orbach M."/>
            <person name="Henn M.R."/>
            <person name="Cole G.T."/>
            <person name="Galgiani J."/>
            <person name="Gardner M.J."/>
            <person name="Kirkland T.N."/>
            <person name="Taylor J.W."/>
            <person name="Young S.K."/>
            <person name="Zeng Q."/>
            <person name="Koehrsen M."/>
            <person name="Alvarado L."/>
            <person name="Berlin A."/>
            <person name="Borenstein D."/>
            <person name="Chapman S.B."/>
            <person name="Chen Z."/>
            <person name="Engels R."/>
            <person name="Freedman E."/>
            <person name="Gellesch M."/>
            <person name="Goldberg J."/>
            <person name="Griggs A."/>
            <person name="Gujja S."/>
            <person name="Heilman E."/>
            <person name="Heiman D."/>
            <person name="Howarth C."/>
            <person name="Jen D."/>
            <person name="Larson L."/>
            <person name="Mehta T."/>
            <person name="Neiman D."/>
            <person name="Park D."/>
            <person name="Pearson M."/>
            <person name="Richards J."/>
            <person name="Roberts A."/>
            <person name="Saif S."/>
            <person name="Shea T."/>
            <person name="Shenoy N."/>
            <person name="Sisk P."/>
            <person name="Stolte C."/>
            <person name="Sykes S."/>
            <person name="Walk T."/>
            <person name="White J."/>
            <person name="Yandava C."/>
            <person name="Haas B."/>
            <person name="Nusbaum C."/>
            <person name="Birren B."/>
        </authorList>
    </citation>
    <scope>NUCLEOTIDE SEQUENCE [LARGE SCALE GENOMIC DNA]</scope>
    <source>
        <strain evidence="2">RMSCC 757 / Silveira</strain>
    </source>
</reference>
<dbReference type="AlphaFoldDB" id="E9CR01"/>
<dbReference type="VEuPathDB" id="FungiDB:CPSG_00235"/>
<dbReference type="EMBL" id="GL636486">
    <property type="protein sequence ID" value="EFW22336.1"/>
    <property type="molecule type" value="Genomic_DNA"/>
</dbReference>
<protein>
    <submittedName>
        <fullName evidence="1">Predicted protein</fullName>
    </submittedName>
</protein>
<sequence length="132" mass="14294">MDTITQLSMDVIPRLDTLQRDTRKASGVFREKIGPRMPNPRLKAHWPSNRWGFDEQHDGCNQAEALAVFCLLGMSLEAVDGDVGAAGWDVVARRQSPLRARRAGSDWAPTAIQSQRAAGVGGQNAVLGAVEA</sequence>
<evidence type="ECO:0000313" key="1">
    <source>
        <dbReference type="EMBL" id="EFW22336.1"/>
    </source>
</evidence>
<organism evidence="2">
    <name type="scientific">Coccidioides posadasii (strain RMSCC 757 / Silveira)</name>
    <name type="common">Valley fever fungus</name>
    <dbReference type="NCBI Taxonomy" id="443226"/>
    <lineage>
        <taxon>Eukaryota</taxon>
        <taxon>Fungi</taxon>
        <taxon>Dikarya</taxon>
        <taxon>Ascomycota</taxon>
        <taxon>Pezizomycotina</taxon>
        <taxon>Eurotiomycetes</taxon>
        <taxon>Eurotiomycetidae</taxon>
        <taxon>Onygenales</taxon>
        <taxon>Onygenaceae</taxon>
        <taxon>Coccidioides</taxon>
    </lineage>
</organism>
<dbReference type="HOGENOM" id="CLU_1916875_0_0_1"/>